<dbReference type="GeneID" id="85435082"/>
<dbReference type="AlphaFoldDB" id="A0AAD8PJK4"/>
<reference evidence="2" key="1">
    <citation type="submission" date="2021-06" db="EMBL/GenBank/DDBJ databases">
        <title>Comparative genomics, transcriptomics and evolutionary studies reveal genomic signatures of adaptation to plant cell wall in hemibiotrophic fungi.</title>
        <authorList>
            <consortium name="DOE Joint Genome Institute"/>
            <person name="Baroncelli R."/>
            <person name="Diaz J.F."/>
            <person name="Benocci T."/>
            <person name="Peng M."/>
            <person name="Battaglia E."/>
            <person name="Haridas S."/>
            <person name="Andreopoulos W."/>
            <person name="Labutti K."/>
            <person name="Pangilinan J."/>
            <person name="Floch G.L."/>
            <person name="Makela M.R."/>
            <person name="Henrissat B."/>
            <person name="Grigoriev I.V."/>
            <person name="Crouch J.A."/>
            <person name="De Vries R.P."/>
            <person name="Sukno S.A."/>
            <person name="Thon M.R."/>
        </authorList>
    </citation>
    <scope>NUCLEOTIDE SEQUENCE</scope>
    <source>
        <strain evidence="2">CBS 125086</strain>
    </source>
</reference>
<comment type="caution">
    <text evidence="2">The sequence shown here is derived from an EMBL/GenBank/DDBJ whole genome shotgun (WGS) entry which is preliminary data.</text>
</comment>
<feature type="signal peptide" evidence="1">
    <location>
        <begin position="1"/>
        <end position="24"/>
    </location>
</feature>
<keyword evidence="3" id="KW-1185">Reference proteome</keyword>
<sequence>MNSYVALAALCILSAFAVFGCVRGRVSPMKRFLSCSQAPMPRWEPAGVLSLKCRMSIICKSPLAADGNFEVYAL</sequence>
<evidence type="ECO:0000313" key="2">
    <source>
        <dbReference type="EMBL" id="KAK1565873.1"/>
    </source>
</evidence>
<protein>
    <recommendedName>
        <fullName evidence="4">Secreted protein</fullName>
    </recommendedName>
</protein>
<organism evidence="2 3">
    <name type="scientific">Colletotrichum navitas</name>
    <dbReference type="NCBI Taxonomy" id="681940"/>
    <lineage>
        <taxon>Eukaryota</taxon>
        <taxon>Fungi</taxon>
        <taxon>Dikarya</taxon>
        <taxon>Ascomycota</taxon>
        <taxon>Pezizomycotina</taxon>
        <taxon>Sordariomycetes</taxon>
        <taxon>Hypocreomycetidae</taxon>
        <taxon>Glomerellales</taxon>
        <taxon>Glomerellaceae</taxon>
        <taxon>Colletotrichum</taxon>
        <taxon>Colletotrichum graminicola species complex</taxon>
    </lineage>
</organism>
<name>A0AAD8PJK4_9PEZI</name>
<feature type="chain" id="PRO_5042114437" description="Secreted protein" evidence="1">
    <location>
        <begin position="25"/>
        <end position="74"/>
    </location>
</feature>
<dbReference type="RefSeq" id="XP_060407135.1">
    <property type="nucleotide sequence ID" value="XM_060550842.1"/>
</dbReference>
<accession>A0AAD8PJK4</accession>
<gene>
    <name evidence="2" type="ORF">LY79DRAFT_129948</name>
</gene>
<dbReference type="Proteomes" id="UP001230504">
    <property type="component" value="Unassembled WGS sequence"/>
</dbReference>
<evidence type="ECO:0000256" key="1">
    <source>
        <dbReference type="SAM" id="SignalP"/>
    </source>
</evidence>
<evidence type="ECO:0000313" key="3">
    <source>
        <dbReference type="Proteomes" id="UP001230504"/>
    </source>
</evidence>
<keyword evidence="1" id="KW-0732">Signal</keyword>
<dbReference type="EMBL" id="JAHLJV010000183">
    <property type="protein sequence ID" value="KAK1565873.1"/>
    <property type="molecule type" value="Genomic_DNA"/>
</dbReference>
<proteinExistence type="predicted"/>
<evidence type="ECO:0008006" key="4">
    <source>
        <dbReference type="Google" id="ProtNLM"/>
    </source>
</evidence>